<keyword evidence="1" id="KW-1133">Transmembrane helix</keyword>
<dbReference type="RefSeq" id="WP_153027869.1">
    <property type="nucleotide sequence ID" value="NZ_WIAO01000057.1"/>
</dbReference>
<keyword evidence="1" id="KW-0812">Transmembrane</keyword>
<organism evidence="2 3">
    <name type="scientific">Glycomyces albidus</name>
    <dbReference type="NCBI Taxonomy" id="2656774"/>
    <lineage>
        <taxon>Bacteria</taxon>
        <taxon>Bacillati</taxon>
        <taxon>Actinomycetota</taxon>
        <taxon>Actinomycetes</taxon>
        <taxon>Glycomycetales</taxon>
        <taxon>Glycomycetaceae</taxon>
        <taxon>Glycomyces</taxon>
    </lineage>
</organism>
<evidence type="ECO:0000313" key="2">
    <source>
        <dbReference type="EMBL" id="MQM28788.1"/>
    </source>
</evidence>
<accession>A0A6L5GGF5</accession>
<keyword evidence="1" id="KW-0472">Membrane</keyword>
<dbReference type="Proteomes" id="UP000477750">
    <property type="component" value="Unassembled WGS sequence"/>
</dbReference>
<keyword evidence="3" id="KW-1185">Reference proteome</keyword>
<reference evidence="2 3" key="1">
    <citation type="submission" date="2019-10" db="EMBL/GenBank/DDBJ databases">
        <title>Glycomyces albidus sp. nov., a novel actinomycete isolated from rhizosphere soil of wheat (Triticum aestivum L.).</title>
        <authorList>
            <person name="Qian L."/>
        </authorList>
    </citation>
    <scope>NUCLEOTIDE SEQUENCE [LARGE SCALE GENOMIC DNA]</scope>
    <source>
        <strain evidence="2 3">NEAU-7082</strain>
    </source>
</reference>
<evidence type="ECO:0000313" key="3">
    <source>
        <dbReference type="Proteomes" id="UP000477750"/>
    </source>
</evidence>
<proteinExistence type="predicted"/>
<evidence type="ECO:0000256" key="1">
    <source>
        <dbReference type="SAM" id="Phobius"/>
    </source>
</evidence>
<gene>
    <name evidence="2" type="ORF">GFD30_24965</name>
</gene>
<dbReference type="EMBL" id="WIAO01000057">
    <property type="protein sequence ID" value="MQM28788.1"/>
    <property type="molecule type" value="Genomic_DNA"/>
</dbReference>
<comment type="caution">
    <text evidence="2">The sequence shown here is derived from an EMBL/GenBank/DDBJ whole genome shotgun (WGS) entry which is preliminary data.</text>
</comment>
<feature type="transmembrane region" description="Helical" evidence="1">
    <location>
        <begin position="46"/>
        <end position="65"/>
    </location>
</feature>
<dbReference type="AlphaFoldDB" id="A0A6L5GGF5"/>
<sequence>MNGDIEALLRSGLAEQAERAPETIDDPALADLAIAGAHRIRRRRRIGAAAGAACLLAFGGGTFVLKPLLTADDQMPSAADTSTVEVRSELGMEFLVEDGGSYHVINDSGDRVTVSEDLPQEVYRLESGYLVTSTVRQSTTFANLDGTMGVTTEWPSEFTRTVVNREATEFALATPDEAVTVETYEINRPGPAGDIVEAVEFTTSYEVTLTDWSDSTAVFSADLWSATAGQEKTWHFDEEYDWNLESVGAAGYESAVILDYSNPAFICVADLDAGGGLAKIGEYCGDFESELVQEELVTASGEDAAAELVDAAVAEQTGEEPGLLTDPADVDLGEYEDQYDQADYLQYDPYGRWELSYGVDDSTWVLIDYTGDSPAVSRLTPPAGAIMPVLDMRPPE</sequence>
<protein>
    <submittedName>
        <fullName evidence="2">Uncharacterized protein</fullName>
    </submittedName>
</protein>
<name>A0A6L5GGF5_9ACTN</name>